<dbReference type="AlphaFoldDB" id="A0A927MR21"/>
<organism evidence="5 6">
    <name type="scientific">Sporosarcina limicola</name>
    <dbReference type="NCBI Taxonomy" id="34101"/>
    <lineage>
        <taxon>Bacteria</taxon>
        <taxon>Bacillati</taxon>
        <taxon>Bacillota</taxon>
        <taxon>Bacilli</taxon>
        <taxon>Bacillales</taxon>
        <taxon>Caryophanaceae</taxon>
        <taxon>Sporosarcina</taxon>
    </lineage>
</organism>
<sequence>MEKNMWKEKVITLRRNLHENPELSEQEFETSKLVQKTLEQAGIPFQTGFAKTGVLGIIEGGKPGGTIALRADMDALPITEKTEIDFQSKNAGVMHACGHDAHTAMLLGTALRLNAEKSSLPGRVLLVFQPAEENSPVGGSGPMLEDGVFDEFKPDVIFGQHVWPNLKIGQIGIRDKEMMGASDSFRMIIKGEGGHASMPHEGKDAIVIAAEFISAVQTIISRNTDPLEAAVITVGTISGGYRYNVIADEVKLEGTVRTYKKEIKELVKRRLVQLIEGFEIAYGISIEYVYTNGYEATVNTPEWATFVRSRVVNMLGKDAAPTVNASLGGEDFSRFLNEIPGAFFWLGCAREGVEVQRPLHDAEFYLNEDCLEIGVDLMMDVAVQALRKLEKGGCSDQ</sequence>
<dbReference type="SUPFAM" id="SSF55031">
    <property type="entry name" value="Bacterial exopeptidase dimerisation domain"/>
    <property type="match status" value="1"/>
</dbReference>
<dbReference type="Gene3D" id="3.30.70.360">
    <property type="match status" value="1"/>
</dbReference>
<dbReference type="Gene3D" id="3.40.630.10">
    <property type="entry name" value="Zn peptidases"/>
    <property type="match status" value="1"/>
</dbReference>
<dbReference type="InterPro" id="IPR036264">
    <property type="entry name" value="Bact_exopeptidase_dim_dom"/>
</dbReference>
<evidence type="ECO:0000256" key="3">
    <source>
        <dbReference type="PIRSR" id="PIRSR005962-1"/>
    </source>
</evidence>
<proteinExistence type="inferred from homology"/>
<evidence type="ECO:0000256" key="1">
    <source>
        <dbReference type="ARBA" id="ARBA00006153"/>
    </source>
</evidence>
<dbReference type="Pfam" id="PF07687">
    <property type="entry name" value="M20_dimer"/>
    <property type="match status" value="1"/>
</dbReference>
<evidence type="ECO:0000313" key="5">
    <source>
        <dbReference type="EMBL" id="MBE1555806.1"/>
    </source>
</evidence>
<accession>A0A927MR21</accession>
<evidence type="ECO:0000313" key="6">
    <source>
        <dbReference type="Proteomes" id="UP000658225"/>
    </source>
</evidence>
<comment type="similarity">
    <text evidence="1">Belongs to the peptidase M20 family.</text>
</comment>
<dbReference type="SUPFAM" id="SSF53187">
    <property type="entry name" value="Zn-dependent exopeptidases"/>
    <property type="match status" value="1"/>
</dbReference>
<dbReference type="InterPro" id="IPR011650">
    <property type="entry name" value="Peptidase_M20_dimer"/>
</dbReference>
<name>A0A927MR21_9BACL</name>
<dbReference type="Pfam" id="PF01546">
    <property type="entry name" value="Peptidase_M20"/>
    <property type="match status" value="1"/>
</dbReference>
<comment type="cofactor">
    <cofactor evidence="3">
        <name>Mn(2+)</name>
        <dbReference type="ChEBI" id="CHEBI:29035"/>
    </cofactor>
    <text evidence="3">The Mn(2+) ion enhances activity.</text>
</comment>
<dbReference type="GO" id="GO:0016787">
    <property type="term" value="F:hydrolase activity"/>
    <property type="evidence" value="ECO:0007669"/>
    <property type="project" value="UniProtKB-KW"/>
</dbReference>
<feature type="domain" description="Peptidase M20 dimerisation" evidence="4">
    <location>
        <begin position="184"/>
        <end position="276"/>
    </location>
</feature>
<keyword evidence="3" id="KW-0464">Manganese</keyword>
<dbReference type="InterPro" id="IPR002933">
    <property type="entry name" value="Peptidase_M20"/>
</dbReference>
<feature type="binding site" evidence="3">
    <location>
        <position position="161"/>
    </location>
    <ligand>
        <name>Mn(2+)</name>
        <dbReference type="ChEBI" id="CHEBI:29035"/>
        <label>2</label>
    </ligand>
</feature>
<protein>
    <submittedName>
        <fullName evidence="5">Amidohydrolase</fullName>
    </submittedName>
</protein>
<dbReference type="CDD" id="cd03886">
    <property type="entry name" value="M20_Acy1"/>
    <property type="match status" value="1"/>
</dbReference>
<evidence type="ECO:0000259" key="4">
    <source>
        <dbReference type="Pfam" id="PF07687"/>
    </source>
</evidence>
<feature type="binding site" evidence="3">
    <location>
        <position position="97"/>
    </location>
    <ligand>
        <name>Mn(2+)</name>
        <dbReference type="ChEBI" id="CHEBI:29035"/>
        <label>2</label>
    </ligand>
</feature>
<dbReference type="PANTHER" id="PTHR11014">
    <property type="entry name" value="PEPTIDASE M20 FAMILY MEMBER"/>
    <property type="match status" value="1"/>
</dbReference>
<dbReference type="InterPro" id="IPR017439">
    <property type="entry name" value="Amidohydrolase"/>
</dbReference>
<reference evidence="5" key="1">
    <citation type="submission" date="2020-10" db="EMBL/GenBank/DDBJ databases">
        <title>Genomic Encyclopedia of Type Strains, Phase IV (KMG-IV): sequencing the most valuable type-strain genomes for metagenomic binning, comparative biology and taxonomic classification.</title>
        <authorList>
            <person name="Goeker M."/>
        </authorList>
    </citation>
    <scope>NUCLEOTIDE SEQUENCE</scope>
    <source>
        <strain evidence="5">DSM 13886</strain>
    </source>
</reference>
<evidence type="ECO:0000256" key="2">
    <source>
        <dbReference type="ARBA" id="ARBA00022801"/>
    </source>
</evidence>
<feature type="binding site" evidence="3">
    <location>
        <position position="133"/>
    </location>
    <ligand>
        <name>Mn(2+)</name>
        <dbReference type="ChEBI" id="CHEBI:29035"/>
        <label>2</label>
    </ligand>
</feature>
<dbReference type="PANTHER" id="PTHR11014:SF63">
    <property type="entry name" value="METALLOPEPTIDASE, PUTATIVE (AFU_ORTHOLOGUE AFUA_6G09600)-RELATED"/>
    <property type="match status" value="1"/>
</dbReference>
<keyword evidence="3" id="KW-0479">Metal-binding</keyword>
<dbReference type="NCBIfam" id="TIGR01891">
    <property type="entry name" value="amidohydrolases"/>
    <property type="match status" value="1"/>
</dbReference>
<keyword evidence="2" id="KW-0378">Hydrolase</keyword>
<feature type="binding site" evidence="3">
    <location>
        <position position="99"/>
    </location>
    <ligand>
        <name>Mn(2+)</name>
        <dbReference type="ChEBI" id="CHEBI:29035"/>
        <label>2</label>
    </ligand>
</feature>
<dbReference type="EMBL" id="JADBEL010000017">
    <property type="protein sequence ID" value="MBE1555806.1"/>
    <property type="molecule type" value="Genomic_DNA"/>
</dbReference>
<gene>
    <name evidence="5" type="ORF">H4683_002926</name>
</gene>
<dbReference type="PIRSF" id="PIRSF005962">
    <property type="entry name" value="Pept_M20D_amidohydro"/>
    <property type="match status" value="1"/>
</dbReference>
<comment type="caution">
    <text evidence="5">The sequence shown here is derived from an EMBL/GenBank/DDBJ whole genome shotgun (WGS) entry which is preliminary data.</text>
</comment>
<dbReference type="GO" id="GO:0046872">
    <property type="term" value="F:metal ion binding"/>
    <property type="evidence" value="ECO:0007669"/>
    <property type="project" value="UniProtKB-KW"/>
</dbReference>
<keyword evidence="6" id="KW-1185">Reference proteome</keyword>
<dbReference type="RefSeq" id="WP_192599496.1">
    <property type="nucleotide sequence ID" value="NZ_JADBEL010000017.1"/>
</dbReference>
<feature type="binding site" evidence="3">
    <location>
        <position position="360"/>
    </location>
    <ligand>
        <name>Mn(2+)</name>
        <dbReference type="ChEBI" id="CHEBI:29035"/>
        <label>2</label>
    </ligand>
</feature>
<dbReference type="Proteomes" id="UP000658225">
    <property type="component" value="Unassembled WGS sequence"/>
</dbReference>
<dbReference type="FunFam" id="3.30.70.360:FF:000014">
    <property type="entry name" value="N-acyl-L-amino acid amidohydrolase"/>
    <property type="match status" value="1"/>
</dbReference>